<dbReference type="InterPro" id="IPR036249">
    <property type="entry name" value="Thioredoxin-like_sf"/>
</dbReference>
<evidence type="ECO:0000256" key="5">
    <source>
        <dbReference type="ARBA" id="ARBA00023180"/>
    </source>
</evidence>
<evidence type="ECO:0000313" key="6">
    <source>
        <dbReference type="RefSeq" id="XP_028130183.1"/>
    </source>
</evidence>
<evidence type="ECO:0000256" key="3">
    <source>
        <dbReference type="ARBA" id="ARBA00022525"/>
    </source>
</evidence>
<protein>
    <submittedName>
        <fullName evidence="6">Gamma-interferon-inducible lysosomal thiol reductase-like</fullName>
    </submittedName>
</protein>
<keyword evidence="4" id="KW-0732">Signal</keyword>
<accession>A0A6P7F964</accession>
<dbReference type="InterPro" id="IPR004911">
    <property type="entry name" value="Interferon-induced_GILT"/>
</dbReference>
<dbReference type="SUPFAM" id="SSF52833">
    <property type="entry name" value="Thioredoxin-like"/>
    <property type="match status" value="1"/>
</dbReference>
<name>A0A6P7F964_DIAVI</name>
<dbReference type="AlphaFoldDB" id="A0A6P7F964"/>
<organism evidence="6">
    <name type="scientific">Diabrotica virgifera virgifera</name>
    <name type="common">western corn rootworm</name>
    <dbReference type="NCBI Taxonomy" id="50390"/>
    <lineage>
        <taxon>Eukaryota</taxon>
        <taxon>Metazoa</taxon>
        <taxon>Ecdysozoa</taxon>
        <taxon>Arthropoda</taxon>
        <taxon>Hexapoda</taxon>
        <taxon>Insecta</taxon>
        <taxon>Pterygota</taxon>
        <taxon>Neoptera</taxon>
        <taxon>Endopterygota</taxon>
        <taxon>Coleoptera</taxon>
        <taxon>Polyphaga</taxon>
        <taxon>Cucujiformia</taxon>
        <taxon>Chrysomeloidea</taxon>
        <taxon>Chrysomelidae</taxon>
        <taxon>Galerucinae</taxon>
        <taxon>Diabroticina</taxon>
        <taxon>Diabroticites</taxon>
        <taxon>Diabrotica</taxon>
    </lineage>
</organism>
<evidence type="ECO:0000256" key="4">
    <source>
        <dbReference type="ARBA" id="ARBA00022729"/>
    </source>
</evidence>
<dbReference type="PANTHER" id="PTHR13234">
    <property type="entry name" value="GAMMA-INTERFERON INDUCIBLE LYSOSOMAL THIOL REDUCTASE GILT"/>
    <property type="match status" value="1"/>
</dbReference>
<reference evidence="6" key="1">
    <citation type="submission" date="2025-08" db="UniProtKB">
        <authorList>
            <consortium name="RefSeq"/>
        </authorList>
    </citation>
    <scope>IDENTIFICATION</scope>
    <source>
        <tissue evidence="6">Whole insect</tissue>
    </source>
</reference>
<evidence type="ECO:0000256" key="2">
    <source>
        <dbReference type="ARBA" id="ARBA00005679"/>
    </source>
</evidence>
<proteinExistence type="inferred from homology"/>
<evidence type="ECO:0000256" key="1">
    <source>
        <dbReference type="ARBA" id="ARBA00004613"/>
    </source>
</evidence>
<dbReference type="Pfam" id="PF03227">
    <property type="entry name" value="GILT"/>
    <property type="match status" value="1"/>
</dbReference>
<gene>
    <name evidence="6" type="primary">LOC114326137</name>
</gene>
<keyword evidence="5" id="KW-0325">Glycoprotein</keyword>
<dbReference type="RefSeq" id="XP_028130183.1">
    <property type="nucleotide sequence ID" value="XM_028274382.1"/>
</dbReference>
<dbReference type="GO" id="GO:0005576">
    <property type="term" value="C:extracellular region"/>
    <property type="evidence" value="ECO:0007669"/>
    <property type="project" value="UniProtKB-SubCell"/>
</dbReference>
<dbReference type="GO" id="GO:0016671">
    <property type="term" value="F:oxidoreductase activity, acting on a sulfur group of donors, disulfide as acceptor"/>
    <property type="evidence" value="ECO:0007669"/>
    <property type="project" value="InterPro"/>
</dbReference>
<comment type="similarity">
    <text evidence="2">Belongs to the GILT family.</text>
</comment>
<dbReference type="PANTHER" id="PTHR13234:SF8">
    <property type="entry name" value="GAMMA-INTERFERON-INDUCIBLE LYSOSOMAL THIOL REDUCTASE"/>
    <property type="match status" value="1"/>
</dbReference>
<comment type="subcellular location">
    <subcellularLocation>
        <location evidence="1">Secreted</location>
    </subcellularLocation>
</comment>
<dbReference type="KEGG" id="dvv:114326138"/>
<dbReference type="InParanoid" id="A0A6P7F964"/>
<sequence length="237" mass="26828">MSLTEVCIYNLTKMFVSKLVLFFAATVCVSSSVQGADLTLTVFYEGLCPLCYQFIVNQLYPSYPKLADSLKLDLVPYGWSSSIRGNDGKVTFECQHGDDECHVNRIHACVLDQNPSSLDYVTFIYQYLSKTDLRDLNERQELELAQSLLPSSLSWDSVSDCYHGERGTELLLGYEERQAQLNPELPWVPNIRFNGVYDAEVEYQAMVDLTATVCNLLEDNKPDVCKDHVTKTHPKNA</sequence>
<keyword evidence="3" id="KW-0964">Secreted</keyword>